<keyword evidence="10" id="KW-1185">Reference proteome</keyword>
<comment type="subcellular location">
    <subcellularLocation>
        <location evidence="1 7">Cell membrane</location>
        <topology evidence="1 7">Multi-pass membrane protein</topology>
    </subcellularLocation>
</comment>
<dbReference type="PANTHER" id="PTHR43386">
    <property type="entry name" value="OLIGOPEPTIDE TRANSPORT SYSTEM PERMEASE PROTEIN APPC"/>
    <property type="match status" value="1"/>
</dbReference>
<dbReference type="InterPro" id="IPR050366">
    <property type="entry name" value="BP-dependent_transpt_permease"/>
</dbReference>
<keyword evidence="6 7" id="KW-0472">Membrane</keyword>
<evidence type="ECO:0000313" key="10">
    <source>
        <dbReference type="Proteomes" id="UP000598775"/>
    </source>
</evidence>
<gene>
    <name evidence="9" type="ORF">GCM10011399_11110</name>
</gene>
<dbReference type="GO" id="GO:0005886">
    <property type="term" value="C:plasma membrane"/>
    <property type="evidence" value="ECO:0007669"/>
    <property type="project" value="UniProtKB-SubCell"/>
</dbReference>
<reference evidence="9 10" key="1">
    <citation type="journal article" date="2014" name="Int. J. Syst. Evol. Microbiol.">
        <title>Complete genome sequence of Corynebacterium casei LMG S-19264T (=DSM 44701T), isolated from a smear-ripened cheese.</title>
        <authorList>
            <consortium name="US DOE Joint Genome Institute (JGI-PGF)"/>
            <person name="Walter F."/>
            <person name="Albersmeier A."/>
            <person name="Kalinowski J."/>
            <person name="Ruckert C."/>
        </authorList>
    </citation>
    <scope>NUCLEOTIDE SEQUENCE [LARGE SCALE GENOMIC DNA]</scope>
    <source>
        <strain evidence="9 10">CGMCC 1.12976</strain>
    </source>
</reference>
<dbReference type="PROSITE" id="PS50928">
    <property type="entry name" value="ABC_TM1"/>
    <property type="match status" value="1"/>
</dbReference>
<dbReference type="SUPFAM" id="SSF161098">
    <property type="entry name" value="MetI-like"/>
    <property type="match status" value="1"/>
</dbReference>
<keyword evidence="4 7" id="KW-0812">Transmembrane</keyword>
<name>A0A917EV70_9MICO</name>
<evidence type="ECO:0000313" key="9">
    <source>
        <dbReference type="EMBL" id="GGF19275.1"/>
    </source>
</evidence>
<feature type="domain" description="ABC transmembrane type-1" evidence="8">
    <location>
        <begin position="96"/>
        <end position="286"/>
    </location>
</feature>
<dbReference type="Gene3D" id="1.10.3720.10">
    <property type="entry name" value="MetI-like"/>
    <property type="match status" value="1"/>
</dbReference>
<dbReference type="GO" id="GO:0055085">
    <property type="term" value="P:transmembrane transport"/>
    <property type="evidence" value="ECO:0007669"/>
    <property type="project" value="InterPro"/>
</dbReference>
<evidence type="ECO:0000256" key="5">
    <source>
        <dbReference type="ARBA" id="ARBA00022989"/>
    </source>
</evidence>
<evidence type="ECO:0000256" key="2">
    <source>
        <dbReference type="ARBA" id="ARBA00022448"/>
    </source>
</evidence>
<keyword evidence="3" id="KW-1003">Cell membrane</keyword>
<dbReference type="CDD" id="cd06261">
    <property type="entry name" value="TM_PBP2"/>
    <property type="match status" value="1"/>
</dbReference>
<dbReference type="InterPro" id="IPR000515">
    <property type="entry name" value="MetI-like"/>
</dbReference>
<comment type="similarity">
    <text evidence="7">Belongs to the binding-protein-dependent transport system permease family.</text>
</comment>
<dbReference type="PANTHER" id="PTHR43386:SF1">
    <property type="entry name" value="D,D-DIPEPTIDE TRANSPORT SYSTEM PERMEASE PROTEIN DDPC-RELATED"/>
    <property type="match status" value="1"/>
</dbReference>
<keyword evidence="5 7" id="KW-1133">Transmembrane helix</keyword>
<feature type="transmembrane region" description="Helical" evidence="7">
    <location>
        <begin position="268"/>
        <end position="286"/>
    </location>
</feature>
<evidence type="ECO:0000259" key="8">
    <source>
        <dbReference type="PROSITE" id="PS50928"/>
    </source>
</evidence>
<dbReference type="EMBL" id="BMGP01000002">
    <property type="protein sequence ID" value="GGF19275.1"/>
    <property type="molecule type" value="Genomic_DNA"/>
</dbReference>
<feature type="transmembrane region" description="Helical" evidence="7">
    <location>
        <begin position="145"/>
        <end position="171"/>
    </location>
</feature>
<evidence type="ECO:0000256" key="4">
    <source>
        <dbReference type="ARBA" id="ARBA00022692"/>
    </source>
</evidence>
<comment type="caution">
    <text evidence="9">The sequence shown here is derived from an EMBL/GenBank/DDBJ whole genome shotgun (WGS) entry which is preliminary data.</text>
</comment>
<accession>A0A917EV70</accession>
<feature type="transmembrane region" description="Helical" evidence="7">
    <location>
        <begin position="217"/>
        <end position="242"/>
    </location>
</feature>
<dbReference type="AlphaFoldDB" id="A0A917EV70"/>
<organism evidence="9 10">
    <name type="scientific">Subtercola lobariae</name>
    <dbReference type="NCBI Taxonomy" id="1588641"/>
    <lineage>
        <taxon>Bacteria</taxon>
        <taxon>Bacillati</taxon>
        <taxon>Actinomycetota</taxon>
        <taxon>Actinomycetes</taxon>
        <taxon>Micrococcales</taxon>
        <taxon>Microbacteriaceae</taxon>
        <taxon>Subtercola</taxon>
    </lineage>
</organism>
<sequence length="297" mass="30381">MTVAVSVVAAAAAADDRLLAREARKLRRSGSLGVSGWIAIGALVVLGLVALLAPLIVPTDPNAVSLSDAYLPASGSHPLGTDASGRDLLSRLIMGSQTALVGPLLVVVASTILGTALALCAVWFGGWFDQAVVRVVDAIFAFPGLLLAILATALFGSGLTAAVAALSIAYIPYIARIVRSAALSERSLPYVAALRVQGVRGFVIATRHILPNVSGLIVANGTLSFGFVLMDLAGLSFIGLGVQPPTADWGAMVGEGMSGVLQQQPLEALSASLLIVITVASVNILGDRLTERSEAHS</sequence>
<feature type="transmembrane region" description="Helical" evidence="7">
    <location>
        <begin position="100"/>
        <end position="125"/>
    </location>
</feature>
<feature type="transmembrane region" description="Helical" evidence="7">
    <location>
        <begin position="36"/>
        <end position="57"/>
    </location>
</feature>
<dbReference type="InterPro" id="IPR035906">
    <property type="entry name" value="MetI-like_sf"/>
</dbReference>
<proteinExistence type="inferred from homology"/>
<dbReference type="RefSeq" id="WP_188675048.1">
    <property type="nucleotide sequence ID" value="NZ_BMGP01000002.1"/>
</dbReference>
<keyword evidence="2 7" id="KW-0813">Transport</keyword>
<evidence type="ECO:0000256" key="6">
    <source>
        <dbReference type="ARBA" id="ARBA00023136"/>
    </source>
</evidence>
<evidence type="ECO:0000256" key="3">
    <source>
        <dbReference type="ARBA" id="ARBA00022475"/>
    </source>
</evidence>
<evidence type="ECO:0000256" key="7">
    <source>
        <dbReference type="RuleBase" id="RU363032"/>
    </source>
</evidence>
<protein>
    <submittedName>
        <fullName evidence="9">ABC transporter permease</fullName>
    </submittedName>
</protein>
<dbReference type="Pfam" id="PF00528">
    <property type="entry name" value="BPD_transp_1"/>
    <property type="match status" value="1"/>
</dbReference>
<dbReference type="Proteomes" id="UP000598775">
    <property type="component" value="Unassembled WGS sequence"/>
</dbReference>
<evidence type="ECO:0000256" key="1">
    <source>
        <dbReference type="ARBA" id="ARBA00004651"/>
    </source>
</evidence>